<reference evidence="1 2" key="1">
    <citation type="submission" date="2019-10" db="EMBL/GenBank/DDBJ databases">
        <authorList>
            <person name="Palmer J.M."/>
        </authorList>
    </citation>
    <scope>NUCLEOTIDE SEQUENCE [LARGE SCALE GENOMIC DNA]</scope>
    <source>
        <strain evidence="1 2">TWF506</strain>
    </source>
</reference>
<dbReference type="EMBL" id="JAVHJM010000003">
    <property type="protein sequence ID" value="KAK6516072.1"/>
    <property type="molecule type" value="Genomic_DNA"/>
</dbReference>
<name>A0AAN8NSJ0_9PEZI</name>
<gene>
    <name evidence="1" type="ORF">TWF506_005985</name>
</gene>
<protein>
    <submittedName>
        <fullName evidence="1">Uncharacterized protein</fullName>
    </submittedName>
</protein>
<comment type="caution">
    <text evidence="1">The sequence shown here is derived from an EMBL/GenBank/DDBJ whole genome shotgun (WGS) entry which is preliminary data.</text>
</comment>
<dbReference type="Proteomes" id="UP001307849">
    <property type="component" value="Unassembled WGS sequence"/>
</dbReference>
<organism evidence="1 2">
    <name type="scientific">Arthrobotrys conoides</name>
    <dbReference type="NCBI Taxonomy" id="74498"/>
    <lineage>
        <taxon>Eukaryota</taxon>
        <taxon>Fungi</taxon>
        <taxon>Dikarya</taxon>
        <taxon>Ascomycota</taxon>
        <taxon>Pezizomycotina</taxon>
        <taxon>Orbiliomycetes</taxon>
        <taxon>Orbiliales</taxon>
        <taxon>Orbiliaceae</taxon>
        <taxon>Arthrobotrys</taxon>
    </lineage>
</organism>
<proteinExistence type="predicted"/>
<evidence type="ECO:0000313" key="1">
    <source>
        <dbReference type="EMBL" id="KAK6516072.1"/>
    </source>
</evidence>
<accession>A0AAN8NSJ0</accession>
<evidence type="ECO:0000313" key="2">
    <source>
        <dbReference type="Proteomes" id="UP001307849"/>
    </source>
</evidence>
<dbReference type="AlphaFoldDB" id="A0AAN8NSJ0"/>
<sequence>MELGTRLAAIGSRFYPQRLNAYALLKTCHQNQSLEKKQVEKKLGVLETANPNALTCLDVFLIRMRILMGKSHHNFDVKAHHDQGYGFESISGGRFLSLVGNR</sequence>
<keyword evidence="2" id="KW-1185">Reference proteome</keyword>